<protein>
    <recommendedName>
        <fullName evidence="5">Peptidase S1 domain-containing protein</fullName>
    </recommendedName>
</protein>
<dbReference type="InterPro" id="IPR043504">
    <property type="entry name" value="Peptidase_S1_PA_chymotrypsin"/>
</dbReference>
<dbReference type="Gene3D" id="2.40.10.10">
    <property type="entry name" value="Trypsin-like serine proteases"/>
    <property type="match status" value="1"/>
</dbReference>
<reference evidence="3 4" key="1">
    <citation type="submission" date="2024-05" db="EMBL/GenBank/DDBJ databases">
        <authorList>
            <person name="Wallberg A."/>
        </authorList>
    </citation>
    <scope>NUCLEOTIDE SEQUENCE [LARGE SCALE GENOMIC DNA]</scope>
</reference>
<name>A0AAV2RTP6_MEGNR</name>
<comment type="caution">
    <text evidence="3">The sequence shown here is derived from an EMBL/GenBank/DDBJ whole genome shotgun (WGS) entry which is preliminary data.</text>
</comment>
<organism evidence="3 4">
    <name type="scientific">Meganyctiphanes norvegica</name>
    <name type="common">Northern krill</name>
    <name type="synonym">Thysanopoda norvegica</name>
    <dbReference type="NCBI Taxonomy" id="48144"/>
    <lineage>
        <taxon>Eukaryota</taxon>
        <taxon>Metazoa</taxon>
        <taxon>Ecdysozoa</taxon>
        <taxon>Arthropoda</taxon>
        <taxon>Crustacea</taxon>
        <taxon>Multicrustacea</taxon>
        <taxon>Malacostraca</taxon>
        <taxon>Eumalacostraca</taxon>
        <taxon>Eucarida</taxon>
        <taxon>Euphausiacea</taxon>
        <taxon>Euphausiidae</taxon>
        <taxon>Meganyctiphanes</taxon>
    </lineage>
</organism>
<evidence type="ECO:0000313" key="4">
    <source>
        <dbReference type="Proteomes" id="UP001497623"/>
    </source>
</evidence>
<evidence type="ECO:0000313" key="3">
    <source>
        <dbReference type="EMBL" id="CAL4139262.1"/>
    </source>
</evidence>
<keyword evidence="4" id="KW-1185">Reference proteome</keyword>
<evidence type="ECO:0000256" key="2">
    <source>
        <dbReference type="SAM" id="SignalP"/>
    </source>
</evidence>
<feature type="signal peptide" evidence="2">
    <location>
        <begin position="1"/>
        <end position="27"/>
    </location>
</feature>
<dbReference type="EMBL" id="CAXKWB010031338">
    <property type="protein sequence ID" value="CAL4139262.1"/>
    <property type="molecule type" value="Genomic_DNA"/>
</dbReference>
<keyword evidence="2" id="KW-0732">Signal</keyword>
<feature type="region of interest" description="Disordered" evidence="1">
    <location>
        <begin position="49"/>
        <end position="70"/>
    </location>
</feature>
<proteinExistence type="predicted"/>
<dbReference type="Proteomes" id="UP001497623">
    <property type="component" value="Unassembled WGS sequence"/>
</dbReference>
<sequence>MVLDYWWLNLQSLAVVAICHRITGTHGRGDTVIFPDELQTWSMSMKTGLAPEDKKMSMTSKKANRRPTQQDTNENTIMEMIKVIKDIEGESANEIPLINELMGIMKNESRKPIAVNRNQGFLASNQFSGPDFDKQLKEILSANGIETDLPFDCGRHPKSPSGPLASKAEPYPWIAALGSREDGHFHYRCIGLIITNNHILTDADCAKSPNIGTPPFVRGALHTAPASSNLQLTEPYIGSLQAYLKFGDRTNTTIPNNALALLEIMLNTLCDYVPATGWRARYAPPTANKICKGPCIILVGNFDESSSRSHRLYRKLSMWCFRLLGAAAC</sequence>
<accession>A0AAV2RTP6</accession>
<evidence type="ECO:0008006" key="5">
    <source>
        <dbReference type="Google" id="ProtNLM"/>
    </source>
</evidence>
<feature type="chain" id="PRO_5043920816" description="Peptidase S1 domain-containing protein" evidence="2">
    <location>
        <begin position="28"/>
        <end position="329"/>
    </location>
</feature>
<evidence type="ECO:0000256" key="1">
    <source>
        <dbReference type="SAM" id="MobiDB-lite"/>
    </source>
</evidence>
<dbReference type="InterPro" id="IPR009003">
    <property type="entry name" value="Peptidase_S1_PA"/>
</dbReference>
<gene>
    <name evidence="3" type="ORF">MNOR_LOCUS28426</name>
</gene>
<feature type="non-terminal residue" evidence="3">
    <location>
        <position position="329"/>
    </location>
</feature>
<feature type="compositionally biased region" description="Polar residues" evidence="1">
    <location>
        <begin position="57"/>
        <end position="70"/>
    </location>
</feature>
<dbReference type="AlphaFoldDB" id="A0AAV2RTP6"/>
<dbReference type="SUPFAM" id="SSF50494">
    <property type="entry name" value="Trypsin-like serine proteases"/>
    <property type="match status" value="1"/>
</dbReference>